<dbReference type="PANTHER" id="PTHR43157">
    <property type="entry name" value="PHOSPHATIDYLINOSITOL-GLYCAN BIOSYNTHESIS CLASS F PROTEIN-RELATED"/>
    <property type="match status" value="1"/>
</dbReference>
<organism evidence="2 3">
    <name type="scientific">Xylanimonas cellulosilytica (strain DSM 15894 / JCM 12276 / CECT 5975 / KCTC 9989 / LMG 20990 / NBRC 107835 / XIL07)</name>
    <dbReference type="NCBI Taxonomy" id="446471"/>
    <lineage>
        <taxon>Bacteria</taxon>
        <taxon>Bacillati</taxon>
        <taxon>Actinomycetota</taxon>
        <taxon>Actinomycetes</taxon>
        <taxon>Micrococcales</taxon>
        <taxon>Promicromonosporaceae</taxon>
        <taxon>Xylanimonas</taxon>
    </lineage>
</organism>
<dbReference type="PANTHER" id="PTHR43157:SF31">
    <property type="entry name" value="PHOSPHATIDYLINOSITOL-GLYCAN BIOSYNTHESIS CLASS F PROTEIN"/>
    <property type="match status" value="1"/>
</dbReference>
<dbReference type="Gene3D" id="3.40.50.720">
    <property type="entry name" value="NAD(P)-binding Rossmann-like Domain"/>
    <property type="match status" value="1"/>
</dbReference>
<dbReference type="Proteomes" id="UP000002255">
    <property type="component" value="Chromosome"/>
</dbReference>
<dbReference type="HOGENOM" id="CLU_010194_44_5_11"/>
<dbReference type="Pfam" id="PF00106">
    <property type="entry name" value="adh_short"/>
    <property type="match status" value="1"/>
</dbReference>
<reference evidence="3" key="1">
    <citation type="submission" date="2009-11" db="EMBL/GenBank/DDBJ databases">
        <title>The complete chromosome of Xylanimonas cellulosilytica DSM 15894.</title>
        <authorList>
            <consortium name="US DOE Joint Genome Institute (JGI-PGF)"/>
            <person name="Lucas S."/>
            <person name="Copeland A."/>
            <person name="Lapidus A."/>
            <person name="Glavina del Rio T."/>
            <person name="Dalin E."/>
            <person name="Tice H."/>
            <person name="Bruce D."/>
            <person name="Goodwin L."/>
            <person name="Pitluck S."/>
            <person name="Kyrpides N."/>
            <person name="Mavromatis K."/>
            <person name="Ivanova N."/>
            <person name="Mikhailova N."/>
            <person name="Foster B."/>
            <person name="Clum A."/>
            <person name="Brettin T."/>
            <person name="Detter J.C."/>
            <person name="Han C."/>
            <person name="Larimer F."/>
            <person name="Land M."/>
            <person name="Hauser L."/>
            <person name="Markowitz V."/>
            <person name="Cheng J.F."/>
            <person name="Hugenholtz P."/>
            <person name="Woyke T."/>
            <person name="Wu D."/>
            <person name="Gehrich-Schroeter G."/>
            <person name="Schneider S."/>
            <person name="Pukall S.R."/>
            <person name="Klenk H.P."/>
            <person name="Eisen J.A."/>
        </authorList>
    </citation>
    <scope>NUCLEOTIDE SEQUENCE [LARGE SCALE GENOMIC DNA]</scope>
    <source>
        <strain evidence="3">DSM 15894 / CECT 5975 / LMG 20990 / XIL07</strain>
    </source>
</reference>
<gene>
    <name evidence="2" type="ordered locus">Xcel_1809</name>
</gene>
<dbReference type="OrthoDB" id="3237043at2"/>
<dbReference type="SUPFAM" id="SSF51735">
    <property type="entry name" value="NAD(P)-binding Rossmann-fold domains"/>
    <property type="match status" value="1"/>
</dbReference>
<evidence type="ECO:0000256" key="1">
    <source>
        <dbReference type="ARBA" id="ARBA00023002"/>
    </source>
</evidence>
<dbReference type="InterPro" id="IPR002347">
    <property type="entry name" value="SDR_fam"/>
</dbReference>
<evidence type="ECO:0000313" key="3">
    <source>
        <dbReference type="Proteomes" id="UP000002255"/>
    </source>
</evidence>
<dbReference type="AlphaFoldDB" id="D1BSY7"/>
<dbReference type="KEGG" id="xce:Xcel_1809"/>
<dbReference type="InterPro" id="IPR036291">
    <property type="entry name" value="NAD(P)-bd_dom_sf"/>
</dbReference>
<name>D1BSY7_XYLCX</name>
<proteinExistence type="predicted"/>
<dbReference type="STRING" id="446471.Xcel_1809"/>
<accession>D1BSY7</accession>
<dbReference type="RefSeq" id="WP_012878571.1">
    <property type="nucleotide sequence ID" value="NC_013530.1"/>
</dbReference>
<reference evidence="2 3" key="2">
    <citation type="journal article" date="2010" name="Stand. Genomic Sci.">
        <title>Complete genome sequence of Xylanimonas cellulosilytica type strain (XIL07).</title>
        <authorList>
            <person name="Foster B."/>
            <person name="Pukall R."/>
            <person name="Abt B."/>
            <person name="Nolan M."/>
            <person name="Glavina Del Rio T."/>
            <person name="Chen F."/>
            <person name="Lucas S."/>
            <person name="Tice H."/>
            <person name="Pitluck S."/>
            <person name="Cheng J.-F."/>
            <person name="Chertkov O."/>
            <person name="Brettin T."/>
            <person name="Han C."/>
            <person name="Detter J.C."/>
            <person name="Bruce D."/>
            <person name="Goodwin L."/>
            <person name="Ivanova N."/>
            <person name="Mavromatis K."/>
            <person name="Pati A."/>
            <person name="Mikhailova N."/>
            <person name="Chen A."/>
            <person name="Palaniappan K."/>
            <person name="Land M."/>
            <person name="Hauser L."/>
            <person name="Chang Y.-J."/>
            <person name="Jeffries C.D."/>
            <person name="Chain P."/>
            <person name="Rohde M."/>
            <person name="Goeker M."/>
            <person name="Bristow J."/>
            <person name="Eisen J.A."/>
            <person name="Markowitz V."/>
            <person name="Hugenholtz P."/>
            <person name="Kyrpides N.C."/>
            <person name="Klenk H.-P."/>
            <person name="Lapidus A."/>
        </authorList>
    </citation>
    <scope>NUCLEOTIDE SEQUENCE [LARGE SCALE GENOMIC DNA]</scope>
    <source>
        <strain evidence="3">DSM 15894 / CECT 5975 / LMG 20990 / XIL07</strain>
    </source>
</reference>
<dbReference type="PRINTS" id="PR00081">
    <property type="entry name" value="GDHRDH"/>
</dbReference>
<dbReference type="eggNOG" id="COG0300">
    <property type="taxonomic scope" value="Bacteria"/>
</dbReference>
<dbReference type="GO" id="GO:0016491">
    <property type="term" value="F:oxidoreductase activity"/>
    <property type="evidence" value="ECO:0007669"/>
    <property type="project" value="UniProtKB-KW"/>
</dbReference>
<protein>
    <submittedName>
        <fullName evidence="2">Short-chain dehydrogenase/reductase SDR</fullName>
    </submittedName>
</protein>
<keyword evidence="1" id="KW-0560">Oxidoreductase</keyword>
<sequence length="278" mass="29704">MTAARTIVITGASDGIGAAAARHLHAAGHTVVVVGRDPAKTARLADELGTTGHVADFARLDDVSRLAAELLAAHPRIDVLANNAGALHESYALTADGFERTVQVNHLAPYLLTRLLLGNVLAARGRVLWTSSAAVHTVRTLDPDAFGTPDPDARYRPLYAYAEAKAAGLLVMAELHRRFADRGLATAAFHPGLIASNFSADGDGIVGRFYRSRLKHLLAGPDAGARQLVHLAQDTTWEPGRYYERGRPARRTPPVLADAALARAVWARTEDLLASHVD</sequence>
<evidence type="ECO:0000313" key="2">
    <source>
        <dbReference type="EMBL" id="ACZ30829.1"/>
    </source>
</evidence>
<dbReference type="EMBL" id="CP001821">
    <property type="protein sequence ID" value="ACZ30829.1"/>
    <property type="molecule type" value="Genomic_DNA"/>
</dbReference>
<keyword evidence="3" id="KW-1185">Reference proteome</keyword>